<dbReference type="InterPro" id="IPR021109">
    <property type="entry name" value="Peptidase_aspartic_dom_sf"/>
</dbReference>
<comment type="caution">
    <text evidence="1">The sequence shown here is derived from an EMBL/GenBank/DDBJ whole genome shotgun (WGS) entry which is preliminary data.</text>
</comment>
<evidence type="ECO:0000313" key="2">
    <source>
        <dbReference type="Proteomes" id="UP000615446"/>
    </source>
</evidence>
<proteinExistence type="predicted"/>
<sequence>MQRYIIASRINVAFGAGQAARREKAFGLVVSCLAGDVLNWYNTRVKGKNWRCNNLSDNLGVANLTAVRTLAARNGGNQIDGLNTAGEFQDEDWSIAGGEPVDNAPVASNAGGGLPAVTIAPSIKLGQLLYLFRTAYTTVEHLKQTAVFSQLMQGDMSDNITKALAEAEKYTLSQMNAPSSILVFPVANPYVDTNRSDASQNTDLQAIAKSFQETMSRATKTLDNSKKSANKRGEDLIIRRFLSELLRGNYDPVDDITDKTSKIPLENTIRKVLYSKLKLIFPPHFFQDSSLIAPKQIVPIQEKIVSCFSVSGQNNILSSTKDSDEFSLEEESLDDLMKIYFVQKKEPEMSVATVKCKIKCLKILAMILDFGAKPPIITENIIERIGAKINKSEIHDLEGISTVLVESIRVVRNLPITLAPGLIIIEDFIIMRYRKPTLIFSNKLLKKYECAMN</sequence>
<dbReference type="AlphaFoldDB" id="A0A8H3LM79"/>
<protein>
    <submittedName>
        <fullName evidence="1">Uncharacterized protein</fullName>
    </submittedName>
</protein>
<dbReference type="OrthoDB" id="2436548at2759"/>
<name>A0A8H3LM79_9GLOM</name>
<dbReference type="Gene3D" id="2.40.70.10">
    <property type="entry name" value="Acid Proteases"/>
    <property type="match status" value="1"/>
</dbReference>
<accession>A0A8H3LM79</accession>
<organism evidence="1 2">
    <name type="scientific">Rhizophagus clarus</name>
    <dbReference type="NCBI Taxonomy" id="94130"/>
    <lineage>
        <taxon>Eukaryota</taxon>
        <taxon>Fungi</taxon>
        <taxon>Fungi incertae sedis</taxon>
        <taxon>Mucoromycota</taxon>
        <taxon>Glomeromycotina</taxon>
        <taxon>Glomeromycetes</taxon>
        <taxon>Glomerales</taxon>
        <taxon>Glomeraceae</taxon>
        <taxon>Rhizophagus</taxon>
    </lineage>
</organism>
<dbReference type="Proteomes" id="UP000615446">
    <property type="component" value="Unassembled WGS sequence"/>
</dbReference>
<dbReference type="EMBL" id="BLAL01000178">
    <property type="protein sequence ID" value="GES88335.1"/>
    <property type="molecule type" value="Genomic_DNA"/>
</dbReference>
<evidence type="ECO:0000313" key="1">
    <source>
        <dbReference type="EMBL" id="GES88335.1"/>
    </source>
</evidence>
<reference evidence="1" key="1">
    <citation type="submission" date="2019-10" db="EMBL/GenBank/DDBJ databases">
        <title>Conservation and host-specific expression of non-tandemly repeated heterogenous ribosome RNA gene in arbuscular mycorrhizal fungi.</title>
        <authorList>
            <person name="Maeda T."/>
            <person name="Kobayashi Y."/>
            <person name="Nakagawa T."/>
            <person name="Ezawa T."/>
            <person name="Yamaguchi K."/>
            <person name="Bino T."/>
            <person name="Nishimoto Y."/>
            <person name="Shigenobu S."/>
            <person name="Kawaguchi M."/>
        </authorList>
    </citation>
    <scope>NUCLEOTIDE SEQUENCE</scope>
    <source>
        <strain evidence="1">HR1</strain>
    </source>
</reference>
<gene>
    <name evidence="1" type="ORF">RCL2_001529100</name>
</gene>